<feature type="compositionally biased region" description="Pro residues" evidence="1">
    <location>
        <begin position="576"/>
        <end position="642"/>
    </location>
</feature>
<dbReference type="GeneID" id="72412438"/>
<dbReference type="RefSeq" id="WP_201806861.1">
    <property type="nucleotide sequence ID" value="NZ_CP068158.1"/>
</dbReference>
<protein>
    <submittedName>
        <fullName evidence="5">HtaA domain-containing protein</fullName>
    </submittedName>
</protein>
<keyword evidence="2" id="KW-0812">Transmembrane</keyword>
<dbReference type="InterPro" id="IPR007331">
    <property type="entry name" value="Htaa"/>
</dbReference>
<evidence type="ECO:0000313" key="5">
    <source>
        <dbReference type="EMBL" id="QQU76530.1"/>
    </source>
</evidence>
<keyword evidence="6" id="KW-1185">Reference proteome</keyword>
<keyword evidence="2" id="KW-1133">Transmembrane helix</keyword>
<gene>
    <name evidence="5" type="ORF">I6I72_10575</name>
</gene>
<keyword evidence="3" id="KW-0732">Signal</keyword>
<feature type="region of interest" description="Disordered" evidence="1">
    <location>
        <begin position="573"/>
        <end position="655"/>
    </location>
</feature>
<evidence type="ECO:0000256" key="2">
    <source>
        <dbReference type="SAM" id="Phobius"/>
    </source>
</evidence>
<accession>A0ABX7DFI0</accession>
<reference evidence="5 6" key="1">
    <citation type="submission" date="2021-01" db="EMBL/GenBank/DDBJ databases">
        <title>FDA dAtabase for Regulatory Grade micrObial Sequences (FDA-ARGOS): Supporting development and validation of Infectious Disease Dx tests.</title>
        <authorList>
            <person name="Sproer C."/>
            <person name="Gronow S."/>
            <person name="Severitt S."/>
            <person name="Schroder I."/>
            <person name="Tallon L."/>
            <person name="Sadzewicz L."/>
            <person name="Zhao X."/>
            <person name="Boylan J."/>
            <person name="Ott S."/>
            <person name="Bowen H."/>
            <person name="Vavikolanu K."/>
            <person name="Mehta A."/>
            <person name="Aluvathingal J."/>
            <person name="Nadendla S."/>
            <person name="Lowell S."/>
            <person name="Myers T."/>
            <person name="Yan Y."/>
            <person name="Sichtig H."/>
        </authorList>
    </citation>
    <scope>NUCLEOTIDE SEQUENCE [LARGE SCALE GENOMIC DNA]</scope>
    <source>
        <strain evidence="5 6">FDAARGOS_1115</strain>
    </source>
</reference>
<dbReference type="Proteomes" id="UP000595757">
    <property type="component" value="Chromosome"/>
</dbReference>
<feature type="domain" description="Htaa" evidence="4">
    <location>
        <begin position="31"/>
        <end position="197"/>
    </location>
</feature>
<proteinExistence type="predicted"/>
<evidence type="ECO:0000259" key="4">
    <source>
        <dbReference type="Pfam" id="PF04213"/>
    </source>
</evidence>
<sequence length="691" mass="73694">MTSRRGTVLAALVTASLIPLAPPALAIPATDGHLTWGIRASFNNYTGGATLVKDGATRKGNAFEFELTDLTVDKAAKRTEAQFNGTVVYRKYCKNASNPLEGHCDLDLHFEDPKVVLAPEESYLEATVSSRQYLSGTTFAPEKPVKIAKLQPQSATLREANGRVDWSNIASTLTPEGNTMFSEFYTDGEGLDPVSLSYAGEAAPLNTSGPTLSTAQWDSKAKYDDGVHQLFEAGQNIIVSMPNGHGFALLNSELKELASRPAATTDRNIVTFDSQHSVLYYGEGYDLKAVDVTADSLSEPRTVFTASQPIYAVGYHPETDTVAAVATGKDYSFTSATLVTGTKGSFHEAELPDAAQLFGDTPASGGAWGNIFSPKDNAELVPMEDGTFLYNGSVDIMLDNEDKSAKGLLYSIKPSATEVGDRAKFMKGSRHGDNTLYMNSLVSDGSTIYRFDKNPNRASAVAQILRYDAAQRDVVAVTEPTRSVLPGWASLAFDAEGTPIQQNGATGDLNWLKPGTFETTASFTLPNGRETTNVANGSFIARKDGAIFVPTLDESRGDYEEYYVLRRVDTAAKEPAPQPVPPAESSPQPTPPTESSPQPTPPTESSPQPTPPTESSPQPTPPTESSPQPVPPTESSPQLVPPEKPKKPSPSSSAGTPLAVLLGLFAAIAVAVGAIKPLHSFLLQVQRTLGL</sequence>
<name>A0ABX7DFI0_CORST</name>
<feature type="chain" id="PRO_5045540891" evidence="3">
    <location>
        <begin position="27"/>
        <end position="691"/>
    </location>
</feature>
<evidence type="ECO:0000256" key="1">
    <source>
        <dbReference type="SAM" id="MobiDB-lite"/>
    </source>
</evidence>
<evidence type="ECO:0000313" key="6">
    <source>
        <dbReference type="Proteomes" id="UP000595757"/>
    </source>
</evidence>
<feature type="signal peptide" evidence="3">
    <location>
        <begin position="1"/>
        <end position="26"/>
    </location>
</feature>
<organism evidence="5 6">
    <name type="scientific">Corynebacterium striatum</name>
    <dbReference type="NCBI Taxonomy" id="43770"/>
    <lineage>
        <taxon>Bacteria</taxon>
        <taxon>Bacillati</taxon>
        <taxon>Actinomycetota</taxon>
        <taxon>Actinomycetes</taxon>
        <taxon>Mycobacteriales</taxon>
        <taxon>Corynebacteriaceae</taxon>
        <taxon>Corynebacterium</taxon>
    </lineage>
</organism>
<feature type="transmembrane region" description="Helical" evidence="2">
    <location>
        <begin position="654"/>
        <end position="675"/>
    </location>
</feature>
<evidence type="ECO:0000256" key="3">
    <source>
        <dbReference type="SAM" id="SignalP"/>
    </source>
</evidence>
<dbReference type="EMBL" id="CP068158">
    <property type="protein sequence ID" value="QQU76530.1"/>
    <property type="molecule type" value="Genomic_DNA"/>
</dbReference>
<dbReference type="Pfam" id="PF04213">
    <property type="entry name" value="HtaA"/>
    <property type="match status" value="1"/>
</dbReference>
<keyword evidence="2" id="KW-0472">Membrane</keyword>